<evidence type="ECO:0000313" key="2">
    <source>
        <dbReference type="Proteomes" id="UP000037122"/>
    </source>
</evidence>
<reference evidence="2" key="1">
    <citation type="journal article" date="2015" name="BMC Genomics">
        <title>Draft genome of a commonly misdiagnosed multidrug resistant pathogen Candida auris.</title>
        <authorList>
            <person name="Chatterjee S."/>
            <person name="Alampalli S.V."/>
            <person name="Nageshan R.K."/>
            <person name="Chettiar S.T."/>
            <person name="Joshi S."/>
            <person name="Tatu U.S."/>
        </authorList>
    </citation>
    <scope>NUCLEOTIDE SEQUENCE [LARGE SCALE GENOMIC DNA]</scope>
    <source>
        <strain evidence="2">6684</strain>
    </source>
</reference>
<proteinExistence type="predicted"/>
<dbReference type="VEuPathDB" id="FungiDB:QG37_05817"/>
<organism evidence="1 2">
    <name type="scientific">Candidozyma auris</name>
    <name type="common">Yeast</name>
    <name type="synonym">Candida auris</name>
    <dbReference type="NCBI Taxonomy" id="498019"/>
    <lineage>
        <taxon>Eukaryota</taxon>
        <taxon>Fungi</taxon>
        <taxon>Dikarya</taxon>
        <taxon>Ascomycota</taxon>
        <taxon>Saccharomycotina</taxon>
        <taxon>Pichiomycetes</taxon>
        <taxon>Metschnikowiaceae</taxon>
        <taxon>Candidozyma</taxon>
    </lineage>
</organism>
<evidence type="ECO:0000313" key="1">
    <source>
        <dbReference type="EMBL" id="KND97434.1"/>
    </source>
</evidence>
<name>A0A0L0NTU5_CANAR</name>
<gene>
    <name evidence="1" type="ORF">QG37_05817</name>
</gene>
<dbReference type="Proteomes" id="UP000037122">
    <property type="component" value="Unassembled WGS sequence"/>
</dbReference>
<dbReference type="AlphaFoldDB" id="A0A0L0NTU5"/>
<protein>
    <submittedName>
        <fullName evidence="1">Uncharacterized protein</fullName>
    </submittedName>
</protein>
<comment type="caution">
    <text evidence="1">The sequence shown here is derived from an EMBL/GenBank/DDBJ whole genome shotgun (WGS) entry which is preliminary data.</text>
</comment>
<sequence length="100" mass="12011">MVYAQVWVQNSQGEEFIELEMEKAEKRENKMEKVFRHRRFCFCFLDFVDLASKGGLIRRVLVLDLRVNYLLFKRNEIKRKKIKKRNKVVALGNVTMRSSI</sequence>
<dbReference type="EMBL" id="LGST01000041">
    <property type="protein sequence ID" value="KND97434.1"/>
    <property type="molecule type" value="Genomic_DNA"/>
</dbReference>
<accession>A0A0L0NTU5</accession>